<proteinExistence type="predicted"/>
<comment type="caution">
    <text evidence="1">The sequence shown here is derived from an EMBL/GenBank/DDBJ whole genome shotgun (WGS) entry which is preliminary data.</text>
</comment>
<keyword evidence="2" id="KW-1185">Reference proteome</keyword>
<sequence length="67" mass="7306">MGSMERTGSPTLSEFGQSLVPPFNGLLARGDGYVGRLRGWSKWDEWGRGLCQGASGRSFQTGTNPYH</sequence>
<protein>
    <submittedName>
        <fullName evidence="1">Uncharacterized protein</fullName>
    </submittedName>
</protein>
<gene>
    <name evidence="1" type="ORF">Cflav_PD2897</name>
</gene>
<dbReference type="EMBL" id="ABOX02000035">
    <property type="protein sequence ID" value="EEF58895.1"/>
    <property type="molecule type" value="Genomic_DNA"/>
</dbReference>
<accession>B9XMJ6</accession>
<dbReference type="AlphaFoldDB" id="B9XMJ6"/>
<reference evidence="1 2" key="1">
    <citation type="journal article" date="2011" name="J. Bacteriol.">
        <title>Genome sequence of 'Pedosphaera parvula' Ellin514, an aerobic Verrucomicrobial isolate from pasture soil.</title>
        <authorList>
            <person name="Kant R."/>
            <person name="van Passel M.W."/>
            <person name="Sangwan P."/>
            <person name="Palva A."/>
            <person name="Lucas S."/>
            <person name="Copeland A."/>
            <person name="Lapidus A."/>
            <person name="Glavina Del Rio T."/>
            <person name="Dalin E."/>
            <person name="Tice H."/>
            <person name="Bruce D."/>
            <person name="Goodwin L."/>
            <person name="Pitluck S."/>
            <person name="Chertkov O."/>
            <person name="Larimer F.W."/>
            <person name="Land M.L."/>
            <person name="Hauser L."/>
            <person name="Brettin T.S."/>
            <person name="Detter J.C."/>
            <person name="Han S."/>
            <person name="de Vos W.M."/>
            <person name="Janssen P.H."/>
            <person name="Smidt H."/>
        </authorList>
    </citation>
    <scope>NUCLEOTIDE SEQUENCE [LARGE SCALE GENOMIC DNA]</scope>
    <source>
        <strain evidence="1 2">Ellin514</strain>
    </source>
</reference>
<organism evidence="1 2">
    <name type="scientific">Pedosphaera parvula (strain Ellin514)</name>
    <dbReference type="NCBI Taxonomy" id="320771"/>
    <lineage>
        <taxon>Bacteria</taxon>
        <taxon>Pseudomonadati</taxon>
        <taxon>Verrucomicrobiota</taxon>
        <taxon>Pedosphaerae</taxon>
        <taxon>Pedosphaerales</taxon>
        <taxon>Pedosphaeraceae</taxon>
        <taxon>Pedosphaera</taxon>
    </lineage>
</organism>
<evidence type="ECO:0000313" key="2">
    <source>
        <dbReference type="Proteomes" id="UP000003688"/>
    </source>
</evidence>
<name>B9XMJ6_PEDPL</name>
<dbReference type="Proteomes" id="UP000003688">
    <property type="component" value="Unassembled WGS sequence"/>
</dbReference>
<evidence type="ECO:0000313" key="1">
    <source>
        <dbReference type="EMBL" id="EEF58895.1"/>
    </source>
</evidence>